<organism evidence="4 5">
    <name type="scientific">candidate division WOR_3 bacterium SM23_42</name>
    <dbReference type="NCBI Taxonomy" id="1703779"/>
    <lineage>
        <taxon>Bacteria</taxon>
        <taxon>Bacteria division WOR-3</taxon>
    </lineage>
</organism>
<dbReference type="GO" id="GO:0046961">
    <property type="term" value="F:proton-transporting ATPase activity, rotational mechanism"/>
    <property type="evidence" value="ECO:0007669"/>
    <property type="project" value="InterPro"/>
</dbReference>
<evidence type="ECO:0000313" key="5">
    <source>
        <dbReference type="Proteomes" id="UP000051373"/>
    </source>
</evidence>
<dbReference type="SUPFAM" id="SSF159468">
    <property type="entry name" value="AtpF-like"/>
    <property type="match status" value="1"/>
</dbReference>
<reference evidence="4 5" key="1">
    <citation type="journal article" date="2015" name="Microbiome">
        <title>Genomic resolution of linkages in carbon, nitrogen, and sulfur cycling among widespread estuary sediment bacteria.</title>
        <authorList>
            <person name="Baker B.J."/>
            <person name="Lazar C.S."/>
            <person name="Teske A.P."/>
            <person name="Dick G.J."/>
        </authorList>
    </citation>
    <scope>NUCLEOTIDE SEQUENCE [LARGE SCALE GENOMIC DNA]</scope>
    <source>
        <strain evidence="4">SM23_42</strain>
    </source>
</reference>
<dbReference type="InterPro" id="IPR008218">
    <property type="entry name" value="ATPase_V1-cplx_f_g_su"/>
</dbReference>
<protein>
    <recommendedName>
        <fullName evidence="6">ATP synthase subunit F</fullName>
    </recommendedName>
</protein>
<evidence type="ECO:0000256" key="1">
    <source>
        <dbReference type="ARBA" id="ARBA00010148"/>
    </source>
</evidence>
<dbReference type="STRING" id="1703779.AMJ83_10035"/>
<evidence type="ECO:0000256" key="3">
    <source>
        <dbReference type="ARBA" id="ARBA00023065"/>
    </source>
</evidence>
<evidence type="ECO:0008006" key="6">
    <source>
        <dbReference type="Google" id="ProtNLM"/>
    </source>
</evidence>
<dbReference type="Gene3D" id="3.40.50.10580">
    <property type="entry name" value="ATPase, V1 complex, subunit F"/>
    <property type="match status" value="1"/>
</dbReference>
<gene>
    <name evidence="4" type="ORF">AMJ83_10035</name>
</gene>
<dbReference type="AlphaFoldDB" id="A0A0S8FQY3"/>
<evidence type="ECO:0000256" key="2">
    <source>
        <dbReference type="ARBA" id="ARBA00022448"/>
    </source>
</evidence>
<dbReference type="EMBL" id="LJUJ01000028">
    <property type="protein sequence ID" value="KPK62705.1"/>
    <property type="molecule type" value="Genomic_DNA"/>
</dbReference>
<keyword evidence="3" id="KW-0406">Ion transport</keyword>
<comment type="caution">
    <text evidence="4">The sequence shown here is derived from an EMBL/GenBank/DDBJ whole genome shotgun (WGS) entry which is preliminary data.</text>
</comment>
<accession>A0A0S8FQY3</accession>
<dbReference type="Pfam" id="PF01990">
    <property type="entry name" value="ATP-synt_F"/>
    <property type="match status" value="1"/>
</dbReference>
<evidence type="ECO:0000313" key="4">
    <source>
        <dbReference type="EMBL" id="KPK62705.1"/>
    </source>
</evidence>
<keyword evidence="2" id="KW-0813">Transport</keyword>
<dbReference type="InterPro" id="IPR036906">
    <property type="entry name" value="ATPase_V1_fsu_sf"/>
</dbReference>
<name>A0A0S8FQY3_UNCW3</name>
<proteinExistence type="inferred from homology"/>
<dbReference type="Proteomes" id="UP000051373">
    <property type="component" value="Unassembled WGS sequence"/>
</dbReference>
<comment type="similarity">
    <text evidence="1">Belongs to the V-ATPase F subunit family.</text>
</comment>
<sequence length="107" mass="11984">MSGRALAIVGKRSTVMPFLATGARVVYVRKGECVKTVEDLIEDGMKIIFFTEEFIDELSEILLKYRTQTLPCLIPIPSGRGKTRIAIERIRGVIKKAVGADIFLEER</sequence>